<dbReference type="PROSITE" id="PS51117">
    <property type="entry name" value="LAMININ_NTER"/>
    <property type="match status" value="1"/>
</dbReference>
<comment type="caution">
    <text evidence="13">Lacks conserved residue(s) required for the propagation of feature annotation.</text>
</comment>
<feature type="disulfide bond" evidence="13">
    <location>
        <begin position="293"/>
        <end position="302"/>
    </location>
</feature>
<keyword evidence="3" id="KW-0272">Extracellular matrix</keyword>
<evidence type="ECO:0000256" key="14">
    <source>
        <dbReference type="SAM" id="Coils"/>
    </source>
</evidence>
<dbReference type="Gene3D" id="2.170.300.10">
    <property type="entry name" value="Tie2 ligand-binding domain superfamily"/>
    <property type="match status" value="2"/>
</dbReference>
<feature type="domain" description="Laminin EGF-like" evidence="17">
    <location>
        <begin position="264"/>
        <end position="327"/>
    </location>
</feature>
<feature type="domain" description="Laminin EGF-like" evidence="17">
    <location>
        <begin position="328"/>
        <end position="390"/>
    </location>
</feature>
<dbReference type="InterPro" id="IPR056863">
    <property type="entry name" value="LMN_ATRN_NET-like_EGF"/>
</dbReference>
<dbReference type="FunFam" id="2.10.25.10:FF:000011">
    <property type="entry name" value="Cadherin EGF LAG seven-pass G-type receptor"/>
    <property type="match status" value="2"/>
</dbReference>
<evidence type="ECO:0000256" key="13">
    <source>
        <dbReference type="PROSITE-ProRule" id="PRU00460"/>
    </source>
</evidence>
<keyword evidence="4" id="KW-0597">Phosphoprotein</keyword>
<dbReference type="GO" id="GO:0005604">
    <property type="term" value="C:basement membrane"/>
    <property type="evidence" value="ECO:0007669"/>
    <property type="project" value="UniProtKB-SubCell"/>
</dbReference>
<dbReference type="SUPFAM" id="SSF57196">
    <property type="entry name" value="EGF/Laminin"/>
    <property type="match status" value="10"/>
</dbReference>
<keyword evidence="2" id="KW-0964">Secreted</keyword>
<comment type="subcellular location">
    <subcellularLocation>
        <location evidence="1">Secreted</location>
        <location evidence="1">Extracellular space</location>
        <location evidence="1">Extracellular matrix</location>
        <location evidence="1">Basement membrane</location>
    </subcellularLocation>
</comment>
<dbReference type="InterPro" id="IPR050440">
    <property type="entry name" value="Laminin/Netrin_ECM"/>
</dbReference>
<keyword evidence="7" id="KW-0084">Basement membrane</keyword>
<feature type="domain" description="Laminin IV type B" evidence="18">
    <location>
        <begin position="541"/>
        <end position="754"/>
    </location>
</feature>
<dbReference type="FunFam" id="2.170.300.10:FF:000004">
    <property type="entry name" value="Laminin subunit beta 1"/>
    <property type="match status" value="1"/>
</dbReference>
<keyword evidence="11" id="KW-0325">Glycoprotein</keyword>
<dbReference type="PANTHER" id="PTHR10574">
    <property type="entry name" value="NETRIN/LAMININ-RELATED"/>
    <property type="match status" value="1"/>
</dbReference>
<dbReference type="Ensembl" id="ENSSLUT00000018554.1">
    <property type="protein sequence ID" value="ENSSLUP00000017985.1"/>
    <property type="gene ID" value="ENSSLUG00000007537.1"/>
</dbReference>
<evidence type="ECO:0000256" key="4">
    <source>
        <dbReference type="ARBA" id="ARBA00022553"/>
    </source>
</evidence>
<feature type="compositionally biased region" description="Basic and acidic residues" evidence="15">
    <location>
        <begin position="1298"/>
        <end position="1313"/>
    </location>
</feature>
<feature type="coiled-coil region" evidence="14">
    <location>
        <begin position="1222"/>
        <end position="1256"/>
    </location>
</feature>
<feature type="signal peptide" evidence="16">
    <location>
        <begin position="1"/>
        <end position="24"/>
    </location>
</feature>
<feature type="domain" description="Laminin EGF-like" evidence="17">
    <location>
        <begin position="391"/>
        <end position="449"/>
    </location>
</feature>
<feature type="disulfide bond" evidence="13">
    <location>
        <begin position="1097"/>
        <end position="1106"/>
    </location>
</feature>
<name>A0A8D0CX97_SANLU</name>
<dbReference type="FunFam" id="2.170.300.10:FF:000001">
    <property type="entry name" value="Laminin subunit beta-1"/>
    <property type="match status" value="1"/>
</dbReference>
<evidence type="ECO:0000256" key="5">
    <source>
        <dbReference type="ARBA" id="ARBA00022729"/>
    </source>
</evidence>
<feature type="disulfide bond" evidence="13">
    <location>
        <begin position="1049"/>
        <end position="1058"/>
    </location>
</feature>
<dbReference type="Pfam" id="PF21199">
    <property type="entry name" value="LAMININ_IV_B"/>
    <property type="match status" value="1"/>
</dbReference>
<feature type="domain" description="Laminin EGF-like" evidence="17">
    <location>
        <begin position="1028"/>
        <end position="1075"/>
    </location>
</feature>
<evidence type="ECO:0000313" key="20">
    <source>
        <dbReference type="Ensembl" id="ENSSLUP00000017985.1"/>
    </source>
</evidence>
<keyword evidence="6" id="KW-0677">Repeat</keyword>
<dbReference type="FunFam" id="2.60.120.260:FF:000010">
    <property type="entry name" value="Laminin subunit beta 1"/>
    <property type="match status" value="1"/>
</dbReference>
<feature type="domain" description="Laminin EGF-like" evidence="17">
    <location>
        <begin position="762"/>
        <end position="809"/>
    </location>
</feature>
<evidence type="ECO:0000256" key="10">
    <source>
        <dbReference type="ARBA" id="ARBA00023157"/>
    </source>
</evidence>
<gene>
    <name evidence="20" type="primary">lamb1b</name>
</gene>
<feature type="coiled-coil region" evidence="14">
    <location>
        <begin position="1572"/>
        <end position="1635"/>
    </location>
</feature>
<evidence type="ECO:0000256" key="8">
    <source>
        <dbReference type="ARBA" id="ARBA00022889"/>
    </source>
</evidence>
<dbReference type="CDD" id="cd02795">
    <property type="entry name" value="CBM6-CBM35-CBM36_like"/>
    <property type="match status" value="1"/>
</dbReference>
<dbReference type="GeneTree" id="ENSGT00940000156003"/>
<evidence type="ECO:0000256" key="2">
    <source>
        <dbReference type="ARBA" id="ARBA00022525"/>
    </source>
</evidence>
<feature type="disulfide bond" evidence="13">
    <location>
        <begin position="1078"/>
        <end position="1095"/>
    </location>
</feature>
<dbReference type="PRINTS" id="PR00011">
    <property type="entry name" value="EGFLAMININ"/>
</dbReference>
<reference evidence="20" key="2">
    <citation type="submission" date="2025-09" db="UniProtKB">
        <authorList>
            <consortium name="Ensembl"/>
        </authorList>
    </citation>
    <scope>IDENTIFICATION</scope>
</reference>
<dbReference type="InterPro" id="IPR008979">
    <property type="entry name" value="Galactose-bd-like_sf"/>
</dbReference>
<evidence type="ECO:0000256" key="12">
    <source>
        <dbReference type="ARBA" id="ARBA00023292"/>
    </source>
</evidence>
<feature type="disulfide bond" evidence="13">
    <location>
        <begin position="829"/>
        <end position="838"/>
    </location>
</feature>
<evidence type="ECO:0000256" key="15">
    <source>
        <dbReference type="SAM" id="MobiDB-lite"/>
    </source>
</evidence>
<feature type="disulfide bond" evidence="13">
    <location>
        <begin position="785"/>
        <end position="794"/>
    </location>
</feature>
<feature type="compositionally biased region" description="Polar residues" evidence="15">
    <location>
        <begin position="1272"/>
        <end position="1292"/>
    </location>
</feature>
<accession>A0A8D0CX97</accession>
<feature type="domain" description="Laminin EGF-like" evidence="17">
    <location>
        <begin position="450"/>
        <end position="501"/>
    </location>
</feature>
<dbReference type="GO" id="GO:0009888">
    <property type="term" value="P:tissue development"/>
    <property type="evidence" value="ECO:0007669"/>
    <property type="project" value="TreeGrafter"/>
</dbReference>
<dbReference type="PROSITE" id="PS51116">
    <property type="entry name" value="LAMININ_IVB"/>
    <property type="match status" value="1"/>
</dbReference>
<evidence type="ECO:0000256" key="11">
    <source>
        <dbReference type="ARBA" id="ARBA00023180"/>
    </source>
</evidence>
<evidence type="ECO:0000313" key="21">
    <source>
        <dbReference type="Proteomes" id="UP000694568"/>
    </source>
</evidence>
<dbReference type="Pfam" id="PF00053">
    <property type="entry name" value="EGF_laminin"/>
    <property type="match status" value="10"/>
</dbReference>
<dbReference type="GO" id="GO:0005201">
    <property type="term" value="F:extracellular matrix structural constituent"/>
    <property type="evidence" value="ECO:0007669"/>
    <property type="project" value="TreeGrafter"/>
</dbReference>
<dbReference type="GO" id="GO:0009887">
    <property type="term" value="P:animal organ morphogenesis"/>
    <property type="evidence" value="ECO:0007669"/>
    <property type="project" value="TreeGrafter"/>
</dbReference>
<dbReference type="FunFam" id="2.10.25.10:FF:000101">
    <property type="entry name" value="Laminin subunit beta 1"/>
    <property type="match status" value="1"/>
</dbReference>
<dbReference type="FunFam" id="2.10.25.10:FF:000138">
    <property type="entry name" value="Laminin subunit beta 1"/>
    <property type="match status" value="1"/>
</dbReference>
<evidence type="ECO:0000256" key="6">
    <source>
        <dbReference type="ARBA" id="ARBA00022737"/>
    </source>
</evidence>
<feature type="domain" description="Laminin EGF-like" evidence="17">
    <location>
        <begin position="971"/>
        <end position="1027"/>
    </location>
</feature>
<dbReference type="PROSITE" id="PS01248">
    <property type="entry name" value="EGF_LAM_1"/>
    <property type="match status" value="5"/>
</dbReference>
<evidence type="ECO:0000256" key="16">
    <source>
        <dbReference type="SAM" id="SignalP"/>
    </source>
</evidence>
<keyword evidence="10 13" id="KW-1015">Disulfide bond</keyword>
<dbReference type="GO" id="GO:0032991">
    <property type="term" value="C:protein-containing complex"/>
    <property type="evidence" value="ECO:0007669"/>
    <property type="project" value="UniProtKB-ARBA"/>
</dbReference>
<dbReference type="Pfam" id="PF24973">
    <property type="entry name" value="EGF_LMN_ATRN"/>
    <property type="match status" value="2"/>
</dbReference>
<evidence type="ECO:0000256" key="1">
    <source>
        <dbReference type="ARBA" id="ARBA00004302"/>
    </source>
</evidence>
<dbReference type="Pfam" id="PF00055">
    <property type="entry name" value="Laminin_N"/>
    <property type="match status" value="1"/>
</dbReference>
<feature type="disulfide bond" evidence="13">
    <location>
        <begin position="1028"/>
        <end position="1040"/>
    </location>
</feature>
<dbReference type="Gene3D" id="2.60.120.260">
    <property type="entry name" value="Galactose-binding domain-like"/>
    <property type="match status" value="1"/>
</dbReference>
<feature type="disulfide bond" evidence="13">
    <location>
        <begin position="1000"/>
        <end position="1009"/>
    </location>
</feature>
<organism evidence="20 21">
    <name type="scientific">Sander lucioperca</name>
    <name type="common">Pike-perch</name>
    <name type="synonym">Perca lucioperca</name>
    <dbReference type="NCBI Taxonomy" id="283035"/>
    <lineage>
        <taxon>Eukaryota</taxon>
        <taxon>Metazoa</taxon>
        <taxon>Chordata</taxon>
        <taxon>Craniata</taxon>
        <taxon>Vertebrata</taxon>
        <taxon>Euteleostomi</taxon>
        <taxon>Actinopterygii</taxon>
        <taxon>Neopterygii</taxon>
        <taxon>Teleostei</taxon>
        <taxon>Neoteleostei</taxon>
        <taxon>Acanthomorphata</taxon>
        <taxon>Eupercaria</taxon>
        <taxon>Perciformes</taxon>
        <taxon>Percoidei</taxon>
        <taxon>Percidae</taxon>
        <taxon>Luciopercinae</taxon>
        <taxon>Sander</taxon>
    </lineage>
</organism>
<dbReference type="InterPro" id="IPR000742">
    <property type="entry name" value="EGF"/>
</dbReference>
<keyword evidence="21" id="KW-1185">Reference proteome</keyword>
<feature type="domain" description="Laminin EGF-like" evidence="17">
    <location>
        <begin position="860"/>
        <end position="918"/>
    </location>
</feature>
<dbReference type="InterPro" id="IPR013015">
    <property type="entry name" value="Laminin_IV_B"/>
</dbReference>
<dbReference type="GO" id="GO:0007155">
    <property type="term" value="P:cell adhesion"/>
    <property type="evidence" value="ECO:0007669"/>
    <property type="project" value="UniProtKB-KW"/>
</dbReference>
<feature type="disulfide bond" evidence="13">
    <location>
        <begin position="421"/>
        <end position="430"/>
    </location>
</feature>
<keyword evidence="12 13" id="KW-0424">Laminin EGF-like domain</keyword>
<dbReference type="FunFam" id="2.10.25.10:FF:000135">
    <property type="entry name" value="Laminin subunit beta 4"/>
    <property type="match status" value="2"/>
</dbReference>
<feature type="disulfide bond" evidence="13">
    <location>
        <begin position="889"/>
        <end position="898"/>
    </location>
</feature>
<feature type="disulfide bond" evidence="13">
    <location>
        <begin position="1076"/>
        <end position="1088"/>
    </location>
</feature>
<feature type="domain" description="Laminin EGF-like" evidence="17">
    <location>
        <begin position="1076"/>
        <end position="1122"/>
    </location>
</feature>
<dbReference type="PANTHER" id="PTHR10574:SF233">
    <property type="entry name" value="LAMININ SUBUNIT BETA-1"/>
    <property type="match status" value="1"/>
</dbReference>
<protein>
    <submittedName>
        <fullName evidence="20">Laminin, beta 1b</fullName>
    </submittedName>
</protein>
<dbReference type="SMART" id="SM00180">
    <property type="entry name" value="EGF_Lam"/>
    <property type="match status" value="12"/>
</dbReference>
<reference evidence="20" key="1">
    <citation type="submission" date="2025-08" db="UniProtKB">
        <authorList>
            <consortium name="Ensembl"/>
        </authorList>
    </citation>
    <scope>IDENTIFICATION</scope>
</reference>
<sequence>LLLPPTSLFILTLALLPEFGDVCTKGSCYPATGDLLIGRAHRLSVSSTCGLKRPERFCIVGHLEDEKKCFVCDSRKPFNEYNNQGSHTIENLVTTFAHNRLKTWWQSENGVENVTIQLDLEAEFHFTHLIMTFRTFRPAAMLIERSMDFGKTWQVYRYFAYDCESSFPGVPSRPMVKVDEVVCDSHYSDIEPSTEGEVIFRVLDPVFKIEDPYSLRIQNMLKITNLRVKFTKLHTLGDNLLDSRDDVIEKYYYSLYDMVVRGNCFCYGHASECAPMDGATFDAEGMVHGRCACNHNTEGLNCERCQDFYHDMPWRPAEGQNTHACKKCECNLHSTSCHFDLAVYMTTGNISGGVCDDCQHNTMGRQCEQCAPFYFQHPNRDLRDPNVCEPCNCDPSGSLQGGLCDSHTDVAAGMISGQCRCKANVEGERCDHCRQGHHGLGQGPHGCLSCTCNPLGTLPGGNPCDSNTGRCFCKRLVDGHNCDQCLPQHWGLSNDMDGCRSCDCDQGGAVNNNCEPHTGQCVCREHMFGRRCDQVESGFYFIALDHYTYEAEDAEHGPGVTVVPRPYPLDRSPTWTGMGFVNVPEGAYLEFTINNIPESMDYDILIRYEPQLPDQWEQVDIRVQRPLFNPPNYSSHCGNSIQSGDEQSISLSPGSRHVLLVTPVCFEQGLNYTIRLTLPLYSSVSDVQSPYTLIDSLVLMPRVRELDMFHGIDGDGAWDTFQRYRCLESSQSVVKSPLTDICSDYIFSVSALLHKGWQTFSCQCDPQGSLSAVAFCHEATGQCECVPGATGRQCSHCLPGFWGFPQCRPCQCNGHSEYCHPQTGECQGCRDFTTGHHCERCLDSYHGNPELGSGGHCRPCMCPDGPRSGRQFSDSCYLVANSNQLVCVCSPGYKGARCDECAPGYFGNPLVPGGRCMPCQCNSNIDMHDPGSCDARTGACLKCLYHTEGYGCQHCKQGYYGNAGTQSCRKCMCYSAGTSPQACSSPDECQCNQHSGQCPCQPNVVGQNCDRCAVDTWNIASRTGCQRCDCHPVHSSGSSCNEVTGQCLCKPGFGGKTCRECRELFWGDPEVKCHACDCDSRGISSNQCHRATGQCTCAKGVSGRRCDECARGYMGEFPTCEPCHQCFAVWDTVVGELTNQTQRLEAQVTQLQTSGVTAPYKDLVGSLERNAKAVREIVENNPAAVKLEKIQDLMHQITGVMSYLHGKLNTTEENLNVLHSDANATDADLDALTAEANQLELSVQDLRQQVHKAKDANIQGAMDTIAAAHMQSKTAELRANTSTSNPGNTVEGSATVRKATEDKLSSAQKEFDRKHQRNSQKLDKLSTELDKFDLSPLSKKTCGGAAEGDGCPGSPCGGLGCVGEDGAPQCGGEGCEGLVTTSQTALKSAKDLDQDILTAMQEVDKLSRMVSEPNNRANEAKVNALEVLIKSNRSKERVEQSNEQLRNLIKEIRDLLTNEKADVSVIEAVANEVLALEMPTSTEKLKELTKEIREKVGTLTSVETILSQSADDIQAAETLLKQAKAARCIFICCCHPSNVVICFCACVKEFDTEVKDKMVEVEDLVEDKGESVLQARRRADILQQEAKELLAQSSIKLQELGGKLESSYEANQFILEAKAAELAELERTARRLLEEISHKVTLYSTCL</sequence>
<feature type="disulfide bond" evidence="13">
    <location>
        <begin position="358"/>
        <end position="367"/>
    </location>
</feature>
<dbReference type="FunFam" id="2.10.25.10:FF:000130">
    <property type="entry name" value="Laminin subunit beta 1"/>
    <property type="match status" value="1"/>
</dbReference>
<feature type="domain" description="Laminin EGF-like" evidence="17">
    <location>
        <begin position="810"/>
        <end position="859"/>
    </location>
</feature>
<dbReference type="GO" id="GO:0007411">
    <property type="term" value="P:axon guidance"/>
    <property type="evidence" value="ECO:0007669"/>
    <property type="project" value="TreeGrafter"/>
</dbReference>
<feature type="region of interest" description="Disordered" evidence="15">
    <location>
        <begin position="1272"/>
        <end position="1322"/>
    </location>
</feature>
<dbReference type="InterPro" id="IPR002049">
    <property type="entry name" value="LE_dom"/>
</dbReference>
<dbReference type="PROSITE" id="PS50027">
    <property type="entry name" value="EGF_LAM_2"/>
    <property type="match status" value="10"/>
</dbReference>
<feature type="disulfide bond" evidence="13">
    <location>
        <begin position="1030"/>
        <end position="1047"/>
    </location>
</feature>
<dbReference type="SMART" id="SM00136">
    <property type="entry name" value="LamNT"/>
    <property type="match status" value="1"/>
</dbReference>
<feature type="disulfide bond" evidence="13">
    <location>
        <begin position="485"/>
        <end position="499"/>
    </location>
</feature>
<feature type="domain" description="Laminin N-terminal" evidence="19">
    <location>
        <begin position="24"/>
        <end position="263"/>
    </location>
</feature>
<evidence type="ECO:0000259" key="19">
    <source>
        <dbReference type="PROSITE" id="PS51117"/>
    </source>
</evidence>
<keyword evidence="8" id="KW-0130">Cell adhesion</keyword>
<dbReference type="CDD" id="cd22300">
    <property type="entry name" value="cc_LAMB1_C"/>
    <property type="match status" value="1"/>
</dbReference>
<feature type="disulfide bond" evidence="13">
    <location>
        <begin position="473"/>
        <end position="482"/>
    </location>
</feature>
<dbReference type="SMART" id="SM00181">
    <property type="entry name" value="EGF"/>
    <property type="match status" value="10"/>
</dbReference>
<dbReference type="Proteomes" id="UP000694568">
    <property type="component" value="Unplaced"/>
</dbReference>
<evidence type="ECO:0000259" key="18">
    <source>
        <dbReference type="PROSITE" id="PS51116"/>
    </source>
</evidence>
<feature type="chain" id="PRO_5034878596" evidence="16">
    <location>
        <begin position="25"/>
        <end position="1647"/>
    </location>
</feature>
<keyword evidence="9 14" id="KW-0175">Coiled coil</keyword>
<dbReference type="FunFam" id="2.10.25.10:FF:000145">
    <property type="entry name" value="Laminin subunit beta 1"/>
    <property type="match status" value="1"/>
</dbReference>
<evidence type="ECO:0000256" key="7">
    <source>
        <dbReference type="ARBA" id="ARBA00022869"/>
    </source>
</evidence>
<evidence type="ECO:0000256" key="3">
    <source>
        <dbReference type="ARBA" id="ARBA00022530"/>
    </source>
</evidence>
<proteinExistence type="predicted"/>
<evidence type="ECO:0000259" key="17">
    <source>
        <dbReference type="PROSITE" id="PS50027"/>
    </source>
</evidence>
<dbReference type="InterPro" id="IPR008211">
    <property type="entry name" value="Laminin_N"/>
</dbReference>
<dbReference type="FunFam" id="2.10.25.10:FF:000065">
    <property type="entry name" value="Laminin subunit beta 1"/>
    <property type="match status" value="1"/>
</dbReference>
<feature type="disulfide bond" evidence="13">
    <location>
        <begin position="433"/>
        <end position="447"/>
    </location>
</feature>
<dbReference type="Gene3D" id="2.10.25.10">
    <property type="entry name" value="Laminin"/>
    <property type="match status" value="8"/>
</dbReference>
<feature type="coiled-coil region" evidence="14">
    <location>
        <begin position="1389"/>
        <end position="1462"/>
    </location>
</feature>
<dbReference type="CDD" id="cd00055">
    <property type="entry name" value="EGF_Lam"/>
    <property type="match status" value="12"/>
</dbReference>
<dbReference type="SUPFAM" id="SSF49785">
    <property type="entry name" value="Galactose-binding domain-like"/>
    <property type="match status" value="1"/>
</dbReference>
<evidence type="ECO:0000256" key="9">
    <source>
        <dbReference type="ARBA" id="ARBA00023054"/>
    </source>
</evidence>
<keyword evidence="5 16" id="KW-0732">Signal</keyword>